<evidence type="ECO:0000256" key="5">
    <source>
        <dbReference type="ARBA" id="ARBA00023139"/>
    </source>
</evidence>
<keyword evidence="5" id="KW-0564">Palmitate</keyword>
<dbReference type="Gene3D" id="3.30.2030.20">
    <property type="match status" value="1"/>
</dbReference>
<evidence type="ECO:0000313" key="7">
    <source>
        <dbReference type="EMBL" id="NRN62923.1"/>
    </source>
</evidence>
<evidence type="ECO:0008006" key="9">
    <source>
        <dbReference type="Google" id="ProtNLM"/>
    </source>
</evidence>
<protein>
    <recommendedName>
        <fullName evidence="9">Lipoprotein</fullName>
    </recommendedName>
</protein>
<evidence type="ECO:0000256" key="2">
    <source>
        <dbReference type="ARBA" id="ARBA00022475"/>
    </source>
</evidence>
<evidence type="ECO:0000256" key="4">
    <source>
        <dbReference type="ARBA" id="ARBA00023136"/>
    </source>
</evidence>
<dbReference type="Pfam" id="PF16708">
    <property type="entry name" value="LppA"/>
    <property type="match status" value="1"/>
</dbReference>
<reference evidence="7 8" key="1">
    <citation type="submission" date="2020-01" db="EMBL/GenBank/DDBJ databases">
        <title>Kibdelosporangium persica a novel Actinomycetes from a hot desert in Iran.</title>
        <authorList>
            <person name="Safaei N."/>
            <person name="Zaburannyi N."/>
            <person name="Mueller R."/>
            <person name="Wink J."/>
        </authorList>
    </citation>
    <scope>NUCLEOTIDE SEQUENCE [LARGE SCALE GENOMIC DNA]</scope>
    <source>
        <strain evidence="7 8">4NS15</strain>
    </source>
</reference>
<keyword evidence="8" id="KW-1185">Reference proteome</keyword>
<evidence type="ECO:0000313" key="8">
    <source>
        <dbReference type="Proteomes" id="UP000763557"/>
    </source>
</evidence>
<accession>A0ABX2EVY7</accession>
<keyword evidence="4" id="KW-0472">Membrane</keyword>
<dbReference type="Proteomes" id="UP000763557">
    <property type="component" value="Unassembled WGS sequence"/>
</dbReference>
<proteinExistence type="predicted"/>
<keyword evidence="2" id="KW-1003">Cell membrane</keyword>
<evidence type="ECO:0000256" key="6">
    <source>
        <dbReference type="ARBA" id="ARBA00023288"/>
    </source>
</evidence>
<comment type="caution">
    <text evidence="7">The sequence shown here is derived from an EMBL/GenBank/DDBJ whole genome shotgun (WGS) entry which is preliminary data.</text>
</comment>
<keyword evidence="6" id="KW-0449">Lipoprotein</keyword>
<name>A0ABX2EVY7_9PSEU</name>
<keyword evidence="3" id="KW-0732">Signal</keyword>
<evidence type="ECO:0000256" key="3">
    <source>
        <dbReference type="ARBA" id="ARBA00022729"/>
    </source>
</evidence>
<comment type="subcellular location">
    <subcellularLocation>
        <location evidence="1">Cell membrane</location>
        <topology evidence="1">Lipid-anchor</topology>
    </subcellularLocation>
</comment>
<evidence type="ECO:0000256" key="1">
    <source>
        <dbReference type="ARBA" id="ARBA00004193"/>
    </source>
</evidence>
<organism evidence="7 8">
    <name type="scientific">Kibdelosporangium persicum</name>
    <dbReference type="NCBI Taxonomy" id="2698649"/>
    <lineage>
        <taxon>Bacteria</taxon>
        <taxon>Bacillati</taxon>
        <taxon>Actinomycetota</taxon>
        <taxon>Actinomycetes</taxon>
        <taxon>Pseudonocardiales</taxon>
        <taxon>Pseudonocardiaceae</taxon>
        <taxon>Kibdelosporangium</taxon>
    </lineage>
</organism>
<gene>
    <name evidence="7" type="ORF">GC106_1240</name>
</gene>
<dbReference type="InterPro" id="IPR032018">
    <property type="entry name" value="LppA/LppB/LprP"/>
</dbReference>
<sequence>MSKDEQYAELLKRPDIEQIHDEYTKMLEEIRNELVAQIGIAPWVPKDEPFSGSGCAEFSDLSEAHKRRYSSGHSPGNLPDARWADAVKLVESIAGRHGFKLHGAVVDRPSDHEVTFGNDYGAELLFGTAANTTLSVSTGCHLTKAAKERGKPA</sequence>
<dbReference type="EMBL" id="JAAATY010000001">
    <property type="protein sequence ID" value="NRN62923.1"/>
    <property type="molecule type" value="Genomic_DNA"/>
</dbReference>